<organism evidence="1 2">
    <name type="scientific">Solanum commersonii</name>
    <name type="common">Commerson's wild potato</name>
    <name type="synonym">Commerson's nightshade</name>
    <dbReference type="NCBI Taxonomy" id="4109"/>
    <lineage>
        <taxon>Eukaryota</taxon>
        <taxon>Viridiplantae</taxon>
        <taxon>Streptophyta</taxon>
        <taxon>Embryophyta</taxon>
        <taxon>Tracheophyta</taxon>
        <taxon>Spermatophyta</taxon>
        <taxon>Magnoliopsida</taxon>
        <taxon>eudicotyledons</taxon>
        <taxon>Gunneridae</taxon>
        <taxon>Pentapetalae</taxon>
        <taxon>asterids</taxon>
        <taxon>lamiids</taxon>
        <taxon>Solanales</taxon>
        <taxon>Solanaceae</taxon>
        <taxon>Solanoideae</taxon>
        <taxon>Solaneae</taxon>
        <taxon>Solanum</taxon>
    </lineage>
</organism>
<proteinExistence type="predicted"/>
<name>A0A9J5WW53_SOLCO</name>
<sequence length="99" mass="11824">MHAMKKMLTLCVPTFNSMETLNCKFLMKLSSKMEFRATTLCDKMKELIYGPSHGNDMESQLHLWDYRIEFDALEYYLLPTSQNPNMYSYMQNVYEIHTF</sequence>
<accession>A0A9J5WW53</accession>
<keyword evidence="2" id="KW-1185">Reference proteome</keyword>
<evidence type="ECO:0000313" key="1">
    <source>
        <dbReference type="EMBL" id="KAG5579182.1"/>
    </source>
</evidence>
<comment type="caution">
    <text evidence="1">The sequence shown here is derived from an EMBL/GenBank/DDBJ whole genome shotgun (WGS) entry which is preliminary data.</text>
</comment>
<dbReference type="Proteomes" id="UP000824120">
    <property type="component" value="Chromosome 10"/>
</dbReference>
<dbReference type="EMBL" id="JACXVP010000010">
    <property type="protein sequence ID" value="KAG5579182.1"/>
    <property type="molecule type" value="Genomic_DNA"/>
</dbReference>
<dbReference type="OrthoDB" id="10555388at2759"/>
<protein>
    <submittedName>
        <fullName evidence="1">Uncharacterized protein</fullName>
    </submittedName>
</protein>
<evidence type="ECO:0000313" key="2">
    <source>
        <dbReference type="Proteomes" id="UP000824120"/>
    </source>
</evidence>
<gene>
    <name evidence="1" type="ORF">H5410_049809</name>
</gene>
<dbReference type="AlphaFoldDB" id="A0A9J5WW53"/>
<reference evidence="1 2" key="1">
    <citation type="submission" date="2020-09" db="EMBL/GenBank/DDBJ databases">
        <title>De no assembly of potato wild relative species, Solanum commersonii.</title>
        <authorList>
            <person name="Cho K."/>
        </authorList>
    </citation>
    <scope>NUCLEOTIDE SEQUENCE [LARGE SCALE GENOMIC DNA]</scope>
    <source>
        <strain evidence="1">LZ3.2</strain>
        <tissue evidence="1">Leaf</tissue>
    </source>
</reference>